<feature type="transmembrane region" description="Helical" evidence="1">
    <location>
        <begin position="12"/>
        <end position="36"/>
    </location>
</feature>
<keyword evidence="1" id="KW-0472">Membrane</keyword>
<comment type="caution">
    <text evidence="2">The sequence shown here is derived from an EMBL/GenBank/DDBJ whole genome shotgun (WGS) entry which is preliminary data.</text>
</comment>
<dbReference type="EMBL" id="JAAVJF010000001">
    <property type="protein sequence ID" value="NYR14896.1"/>
    <property type="molecule type" value="Genomic_DNA"/>
</dbReference>
<keyword evidence="3" id="KW-1185">Reference proteome</keyword>
<keyword evidence="1" id="KW-0812">Transmembrane</keyword>
<evidence type="ECO:0000313" key="2">
    <source>
        <dbReference type="EMBL" id="NYR14896.1"/>
    </source>
</evidence>
<dbReference type="AlphaFoldDB" id="A0A7L4PAJ6"/>
<proteinExistence type="predicted"/>
<evidence type="ECO:0000256" key="1">
    <source>
        <dbReference type="SAM" id="Phobius"/>
    </source>
</evidence>
<dbReference type="Proteomes" id="UP000554766">
    <property type="component" value="Unassembled WGS sequence"/>
</dbReference>
<gene>
    <name evidence="2" type="ORF">HC235_02750</name>
</gene>
<name>A0A7L4PAJ6_9CREN</name>
<protein>
    <submittedName>
        <fullName evidence="2">Cytochrome c oxidase subunit 2A</fullName>
    </submittedName>
</protein>
<sequence>MPAEKEFEAKGALTIMLIYAAIFAALWFAVYVLTLARGIVG</sequence>
<dbReference type="RefSeq" id="WP_179790311.1">
    <property type="nucleotide sequence ID" value="NZ_JAAVJF010000001.1"/>
</dbReference>
<reference evidence="2 3" key="1">
    <citation type="journal article" date="2020" name="Nat. Commun.">
        <title>The structures of two archaeal type IV pili illuminate evolutionary relationships.</title>
        <authorList>
            <person name="Wang F."/>
            <person name="Baquero D.P."/>
            <person name="Su Z."/>
            <person name="Beltran L.C."/>
            <person name="Prangishvili D."/>
            <person name="Krupovic M."/>
            <person name="Egelman E.H."/>
        </authorList>
    </citation>
    <scope>NUCLEOTIDE SEQUENCE [LARGE SCALE GENOMIC DNA]</scope>
    <source>
        <strain evidence="2 3">2GA</strain>
    </source>
</reference>
<organism evidence="2 3">
    <name type="scientific">Pyrobaculum arsenaticum</name>
    <dbReference type="NCBI Taxonomy" id="121277"/>
    <lineage>
        <taxon>Archaea</taxon>
        <taxon>Thermoproteota</taxon>
        <taxon>Thermoprotei</taxon>
        <taxon>Thermoproteales</taxon>
        <taxon>Thermoproteaceae</taxon>
        <taxon>Pyrobaculum</taxon>
    </lineage>
</organism>
<keyword evidence="1" id="KW-1133">Transmembrane helix</keyword>
<evidence type="ECO:0000313" key="3">
    <source>
        <dbReference type="Proteomes" id="UP000554766"/>
    </source>
</evidence>
<accession>A0A7L4PAJ6</accession>